<protein>
    <submittedName>
        <fullName evidence="2">Uncharacterized protein</fullName>
    </submittedName>
</protein>
<keyword evidence="1" id="KW-0472">Membrane</keyword>
<dbReference type="EMBL" id="CAXIEN010000171">
    <property type="protein sequence ID" value="CAL1283774.1"/>
    <property type="molecule type" value="Genomic_DNA"/>
</dbReference>
<name>A0AAV2AL03_9ARAC</name>
<accession>A0AAV2AL03</accession>
<keyword evidence="1" id="KW-1133">Transmembrane helix</keyword>
<keyword evidence="3" id="KW-1185">Reference proteome</keyword>
<dbReference type="Proteomes" id="UP001497382">
    <property type="component" value="Unassembled WGS sequence"/>
</dbReference>
<keyword evidence="1" id="KW-0812">Transmembrane</keyword>
<evidence type="ECO:0000313" key="2">
    <source>
        <dbReference type="EMBL" id="CAL1283774.1"/>
    </source>
</evidence>
<feature type="transmembrane region" description="Helical" evidence="1">
    <location>
        <begin position="27"/>
        <end position="48"/>
    </location>
</feature>
<reference evidence="2 3" key="1">
    <citation type="submission" date="2024-04" db="EMBL/GenBank/DDBJ databases">
        <authorList>
            <person name="Rising A."/>
            <person name="Reimegard J."/>
            <person name="Sonavane S."/>
            <person name="Akerstrom W."/>
            <person name="Nylinder S."/>
            <person name="Hedman E."/>
            <person name="Kallberg Y."/>
        </authorList>
    </citation>
    <scope>NUCLEOTIDE SEQUENCE [LARGE SCALE GENOMIC DNA]</scope>
</reference>
<evidence type="ECO:0000313" key="3">
    <source>
        <dbReference type="Proteomes" id="UP001497382"/>
    </source>
</evidence>
<comment type="caution">
    <text evidence="2">The sequence shown here is derived from an EMBL/GenBank/DDBJ whole genome shotgun (WGS) entry which is preliminary data.</text>
</comment>
<gene>
    <name evidence="2" type="ORF">LARSCL_LOCUS12804</name>
</gene>
<sequence>MAEFPSHCKICAKNKIIGAPNADMQEWVLVLTVLGVIAGLIFIAVVLWKLLGGWSRIHSCVKGDREETAQLTKNGHFGANGYVSSESDIALDLSGNYKHYDNVGNDLKLVTGVESKETNNHIISSPSPTTKANGNAPQLDTVDENDQEDTLCECPMKHSVP</sequence>
<feature type="non-terminal residue" evidence="2">
    <location>
        <position position="161"/>
    </location>
</feature>
<proteinExistence type="predicted"/>
<organism evidence="2 3">
    <name type="scientific">Larinioides sclopetarius</name>
    <dbReference type="NCBI Taxonomy" id="280406"/>
    <lineage>
        <taxon>Eukaryota</taxon>
        <taxon>Metazoa</taxon>
        <taxon>Ecdysozoa</taxon>
        <taxon>Arthropoda</taxon>
        <taxon>Chelicerata</taxon>
        <taxon>Arachnida</taxon>
        <taxon>Araneae</taxon>
        <taxon>Araneomorphae</taxon>
        <taxon>Entelegynae</taxon>
        <taxon>Araneoidea</taxon>
        <taxon>Araneidae</taxon>
        <taxon>Larinioides</taxon>
    </lineage>
</organism>
<evidence type="ECO:0000256" key="1">
    <source>
        <dbReference type="SAM" id="Phobius"/>
    </source>
</evidence>
<dbReference type="AlphaFoldDB" id="A0AAV2AL03"/>